<dbReference type="EMBL" id="KP136319">
    <property type="protein sequence ID" value="AJF97439.1"/>
    <property type="molecule type" value="Genomic_DNA"/>
</dbReference>
<evidence type="ECO:0000313" key="3">
    <source>
        <dbReference type="Proteomes" id="UP000202511"/>
    </source>
</evidence>
<keyword evidence="1" id="KW-1133">Transmembrane helix</keyword>
<evidence type="ECO:0000313" key="2">
    <source>
        <dbReference type="EMBL" id="AJF97439.1"/>
    </source>
</evidence>
<sequence length="107" mass="11632">MTWAILIVGAGGSADRRKKMSAPLSLCLAVVCLLVVWRLVFKNQRKKQRFCAIGQLEGTDDASGIKVVGPVSAHVGRTGYLYVCAHACRVHCADKSTVDLSLWIICE</sequence>
<protein>
    <submittedName>
        <fullName evidence="2">Uncharacterized protein</fullName>
    </submittedName>
</protein>
<dbReference type="Proteomes" id="UP000202511">
    <property type="component" value="Segment"/>
</dbReference>
<name>A0A0B5J1N9_9VIRU</name>
<dbReference type="GeneID" id="23462356"/>
<organism evidence="2 3">
    <name type="scientific">Pandoravirus inopinatum</name>
    <dbReference type="NCBI Taxonomy" id="1605721"/>
    <lineage>
        <taxon>Viruses</taxon>
        <taxon>Pandoravirus</taxon>
    </lineage>
</organism>
<proteinExistence type="predicted"/>
<reference evidence="2 3" key="1">
    <citation type="journal article" date="2015" name="Parasitol. Res.">
        <title>Viruses in close associations with free-living amoebae.</title>
        <authorList>
            <person name="Scheid P."/>
        </authorList>
    </citation>
    <scope>NUCLEOTIDE SEQUENCE [LARGE SCALE GENOMIC DNA]</scope>
    <source>
        <strain evidence="2">KlaHel</strain>
    </source>
</reference>
<keyword evidence="1" id="KW-0472">Membrane</keyword>
<dbReference type="KEGG" id="vg:23462356"/>
<accession>A0A0B5J1N9</accession>
<dbReference type="RefSeq" id="YP_009119674.1">
    <property type="nucleotide sequence ID" value="NC_026440.1"/>
</dbReference>
<feature type="transmembrane region" description="Helical" evidence="1">
    <location>
        <begin position="20"/>
        <end position="40"/>
    </location>
</feature>
<evidence type="ECO:0000256" key="1">
    <source>
        <dbReference type="SAM" id="Phobius"/>
    </source>
</evidence>
<keyword evidence="1" id="KW-0812">Transmembrane</keyword>